<dbReference type="STRING" id="40148.A0A0E0B5M2"/>
<proteinExistence type="inferred from homology"/>
<organism evidence="5">
    <name type="scientific">Oryza glumipatula</name>
    <dbReference type="NCBI Taxonomy" id="40148"/>
    <lineage>
        <taxon>Eukaryota</taxon>
        <taxon>Viridiplantae</taxon>
        <taxon>Streptophyta</taxon>
        <taxon>Embryophyta</taxon>
        <taxon>Tracheophyta</taxon>
        <taxon>Spermatophyta</taxon>
        <taxon>Magnoliopsida</taxon>
        <taxon>Liliopsida</taxon>
        <taxon>Poales</taxon>
        <taxon>Poaceae</taxon>
        <taxon>BOP clade</taxon>
        <taxon>Oryzoideae</taxon>
        <taxon>Oryzeae</taxon>
        <taxon>Oryzinae</taxon>
        <taxon>Oryza</taxon>
    </lineage>
</organism>
<dbReference type="Gramene" id="OGLUM09G17840.1">
    <property type="protein sequence ID" value="OGLUM09G17840.1"/>
    <property type="gene ID" value="OGLUM09G17840"/>
</dbReference>
<feature type="region of interest" description="Disordered" evidence="4">
    <location>
        <begin position="97"/>
        <end position="124"/>
    </location>
</feature>
<dbReference type="AlphaFoldDB" id="A0A0E0B5M2"/>
<reference evidence="5" key="1">
    <citation type="submission" date="2015-04" db="UniProtKB">
        <authorList>
            <consortium name="EnsemblPlants"/>
        </authorList>
    </citation>
    <scope>IDENTIFICATION</scope>
</reference>
<dbReference type="EnsemblPlants" id="OGLUM09G17840.1">
    <property type="protein sequence ID" value="OGLUM09G17840.1"/>
    <property type="gene ID" value="OGLUM09G17840"/>
</dbReference>
<dbReference type="InterPro" id="IPR044989">
    <property type="entry name" value="TAC1"/>
</dbReference>
<evidence type="ECO:0000256" key="1">
    <source>
        <dbReference type="ARBA" id="ARBA00022604"/>
    </source>
</evidence>
<feature type="compositionally biased region" description="Low complexity" evidence="4">
    <location>
        <begin position="110"/>
        <end position="120"/>
    </location>
</feature>
<evidence type="ECO:0000256" key="4">
    <source>
        <dbReference type="SAM" id="MobiDB-lite"/>
    </source>
</evidence>
<evidence type="ECO:0000256" key="3">
    <source>
        <dbReference type="ARBA" id="ARBA00026138"/>
    </source>
</evidence>
<evidence type="ECO:0000313" key="5">
    <source>
        <dbReference type="EnsemblPlants" id="OGLUM09G17840.1"/>
    </source>
</evidence>
<reference evidence="5" key="2">
    <citation type="submission" date="2018-05" db="EMBL/GenBank/DDBJ databases">
        <title>OgluRS3 (Oryza glumaepatula Reference Sequence Version 3).</title>
        <authorList>
            <person name="Zhang J."/>
            <person name="Kudrna D."/>
            <person name="Lee S."/>
            <person name="Talag J."/>
            <person name="Welchert J."/>
            <person name="Wing R.A."/>
        </authorList>
    </citation>
    <scope>NUCLEOTIDE SEQUENCE [LARGE SCALE GENOMIC DNA]</scope>
</reference>
<evidence type="ECO:0000256" key="2">
    <source>
        <dbReference type="ARBA" id="ARBA00025796"/>
    </source>
</evidence>
<keyword evidence="6" id="KW-1185">Reference proteome</keyword>
<dbReference type="GO" id="GO:0001763">
    <property type="term" value="P:morphogenesis of a branching structure"/>
    <property type="evidence" value="ECO:0007669"/>
    <property type="project" value="InterPro"/>
</dbReference>
<dbReference type="Proteomes" id="UP000026961">
    <property type="component" value="Chromosome 9"/>
</dbReference>
<sequence>MALKVFNWLNRKKHSNVEYCTINENKVAMEEKEDSLRASVTEQDTEALLLRDVLINGILAIGTLGHDVNSLCPESCIEQDEPIIMCDEKVEEEKCEEEKAEAKQDTPVTAPSEPASALEPAKMHSSSMKEDNFMCFVKEEILMNGMEVEDVPNIQERPLLMLEKVEKVRTTLADLFAAEAFSSSDAEDKCYPKIVIVAGASTSKPTSCMEKMHHKKPTKPTSKPLKATRKLSRVWFSSSLLYLLSLVTLYFTSLEFYNTLFHGQCATSYTYVLPYSYNWSKHYASSQSLVVMRKMLGKKIHPEQLNGRSNAEGPVTA</sequence>
<accession>A0A0E0B5M2</accession>
<comment type="similarity">
    <text evidence="2">Belongs to the TAC family.</text>
</comment>
<protein>
    <recommendedName>
        <fullName evidence="3">Protein TILLER ANGLE CONTROL 1</fullName>
    </recommendedName>
</protein>
<dbReference type="PANTHER" id="PTHR38366">
    <property type="entry name" value="NAD-DEPENDENT PROTEIN DEACETYLASE HST1-LIKE PROTEIN"/>
    <property type="match status" value="1"/>
</dbReference>
<evidence type="ECO:0000313" key="6">
    <source>
        <dbReference type="Proteomes" id="UP000026961"/>
    </source>
</evidence>
<name>A0A0E0B5M2_9ORYZ</name>
<keyword evidence="1" id="KW-0341">Growth regulation</keyword>
<dbReference type="PANTHER" id="PTHR38366:SF1">
    <property type="entry name" value="PROTEIN TILLER ANGLE CONTROL 1"/>
    <property type="match status" value="1"/>
</dbReference>
<dbReference type="HOGENOM" id="CLU_079213_0_0_1"/>